<dbReference type="AlphaFoldDB" id="I2GEM5"/>
<comment type="caution">
    <text evidence="2">The sequence shown here is derived from an EMBL/GenBank/DDBJ whole genome shotgun (WGS) entry which is preliminary data.</text>
</comment>
<organism evidence="2 3">
    <name type="scientific">Fibrisoma limi BUZ 3</name>
    <dbReference type="NCBI Taxonomy" id="1185876"/>
    <lineage>
        <taxon>Bacteria</taxon>
        <taxon>Pseudomonadati</taxon>
        <taxon>Bacteroidota</taxon>
        <taxon>Cytophagia</taxon>
        <taxon>Cytophagales</taxon>
        <taxon>Spirosomataceae</taxon>
        <taxon>Fibrisoma</taxon>
    </lineage>
</organism>
<dbReference type="InterPro" id="IPR036514">
    <property type="entry name" value="SGNH_hydro_sf"/>
</dbReference>
<dbReference type="OrthoDB" id="943923at2"/>
<dbReference type="GO" id="GO:0016788">
    <property type="term" value="F:hydrolase activity, acting on ester bonds"/>
    <property type="evidence" value="ECO:0007669"/>
    <property type="project" value="UniProtKB-ARBA"/>
</dbReference>
<accession>I2GEM5</accession>
<protein>
    <recommendedName>
        <fullName evidence="4">Sialate O-acetylesterase domain-containing protein</fullName>
    </recommendedName>
</protein>
<dbReference type="Proteomes" id="UP000009309">
    <property type="component" value="Unassembled WGS sequence"/>
</dbReference>
<feature type="transmembrane region" description="Helical" evidence="1">
    <location>
        <begin position="379"/>
        <end position="397"/>
    </location>
</feature>
<dbReference type="Gene3D" id="3.40.50.1110">
    <property type="entry name" value="SGNH hydrolase"/>
    <property type="match status" value="1"/>
</dbReference>
<dbReference type="SUPFAM" id="SSF52266">
    <property type="entry name" value="SGNH hydrolase"/>
    <property type="match status" value="1"/>
</dbReference>
<sequence>MQTNLTLLEPFANCVYQRNNQNIASVPVAGTVPAGTLNVKAVFTPIKFAQSDVQTLEAALPITRTIPVDKAGNFGGSVDLPGGFYSLTVSAGNLTQTVKVGAGEVFVLFGHSFIQGGHDVANQLPATDGRVLTLLDDLSTKNYQFGPLTGKVGPYHGTPDSWGQLGDKLVKRLGVPVLFYGCAYGGSNILQNWQLLTGQTRTQLPPGQTNPATRQPFEPLEVVMASYVPKTGVRAILVEHGYNDRGTDKETFKERFRYVFDYVRNTYNKPDLALVVVQEQVSQVPGTLADPTTAQGLAELIQTYKQTYKGPDFNATEWNGLFAQHDHLFGPALAQFASDWNTALSNTFLTSTTPYGTQSTPDVFPAVLYNAPITSVKPVDWLLLLVAAVVLVGVYIWKKKYLMTAFLILALLALGRSSGKL</sequence>
<keyword evidence="1" id="KW-1133">Transmembrane helix</keyword>
<keyword evidence="3" id="KW-1185">Reference proteome</keyword>
<dbReference type="EMBL" id="CAIT01000005">
    <property type="protein sequence ID" value="CCH52350.1"/>
    <property type="molecule type" value="Genomic_DNA"/>
</dbReference>
<dbReference type="eggNOG" id="COG1361">
    <property type="taxonomic scope" value="Bacteria"/>
</dbReference>
<gene>
    <name evidence="2" type="ORF">BN8_01346</name>
</gene>
<keyword evidence="1" id="KW-0812">Transmembrane</keyword>
<keyword evidence="1" id="KW-0472">Membrane</keyword>
<evidence type="ECO:0000313" key="2">
    <source>
        <dbReference type="EMBL" id="CCH52350.1"/>
    </source>
</evidence>
<proteinExistence type="predicted"/>
<reference evidence="2 3" key="1">
    <citation type="journal article" date="2012" name="J. Bacteriol.">
        <title>Genome Sequence of the Filamentous Bacterium Fibrisoma limi BUZ 3T.</title>
        <authorList>
            <person name="Filippini M."/>
            <person name="Qi W."/>
            <person name="Jaenicke S."/>
            <person name="Goesmann A."/>
            <person name="Smits T.H."/>
            <person name="Bagheri H.C."/>
        </authorList>
    </citation>
    <scope>NUCLEOTIDE SEQUENCE [LARGE SCALE GENOMIC DNA]</scope>
    <source>
        <strain evidence="3">BUZ 3T</strain>
    </source>
</reference>
<evidence type="ECO:0000256" key="1">
    <source>
        <dbReference type="SAM" id="Phobius"/>
    </source>
</evidence>
<evidence type="ECO:0000313" key="3">
    <source>
        <dbReference type="Proteomes" id="UP000009309"/>
    </source>
</evidence>
<evidence type="ECO:0008006" key="4">
    <source>
        <dbReference type="Google" id="ProtNLM"/>
    </source>
</evidence>
<dbReference type="STRING" id="1185876.BN8_01346"/>
<dbReference type="RefSeq" id="WP_009280934.1">
    <property type="nucleotide sequence ID" value="NZ_CAIT01000005.1"/>
</dbReference>
<name>I2GEM5_9BACT</name>